<accession>A0A2Z7DDZ6</accession>
<sequence>MSLRRNLLQMLIRKQKSVSKKRPAVVTEAKVAKKKKTASGKTVPKDQDFVIVSVALDVMPIQSVDPISTMSAAQPSPPKRKAPKRKLKLTPESDEEIVEKEFVLEAVVVEQKEPTSVDDVDTIIEEVIAATEQMESDLVESDSAEDLARKTIVAEPVATKSDDIQNVVTEHSPAATDEVVEPLSKVQVSSVFPTPEDESMTIEEHLKLIPDGVMLPSLTSPEPTKIKFCDSNEIRDVEAADWYKKNLPSLAPTDKGKKALVEPDSIQGHPARDQFQLICGDIDFLVLLRENVISEAETDSIETALPRRLLIIAKYREVLLRKFVVAWRTNLVFGLPTTAIDQRTLDLLSGAHQEAVRILLKQ</sequence>
<dbReference type="EMBL" id="KQ987313">
    <property type="protein sequence ID" value="KZV57367.1"/>
    <property type="molecule type" value="Genomic_DNA"/>
</dbReference>
<keyword evidence="3" id="KW-1185">Reference proteome</keyword>
<evidence type="ECO:0000313" key="3">
    <source>
        <dbReference type="Proteomes" id="UP000250235"/>
    </source>
</evidence>
<feature type="region of interest" description="Disordered" evidence="1">
    <location>
        <begin position="68"/>
        <end position="91"/>
    </location>
</feature>
<feature type="compositionally biased region" description="Basic residues" evidence="1">
    <location>
        <begin position="78"/>
        <end position="88"/>
    </location>
</feature>
<evidence type="ECO:0000256" key="1">
    <source>
        <dbReference type="SAM" id="MobiDB-lite"/>
    </source>
</evidence>
<dbReference type="Proteomes" id="UP000250235">
    <property type="component" value="Unassembled WGS sequence"/>
</dbReference>
<gene>
    <name evidence="2" type="ORF">F511_34940</name>
</gene>
<name>A0A2Z7DDZ6_9LAMI</name>
<dbReference type="AlphaFoldDB" id="A0A2Z7DDZ6"/>
<proteinExistence type="predicted"/>
<protein>
    <submittedName>
        <fullName evidence="2">Uncharacterized protein</fullName>
    </submittedName>
</protein>
<organism evidence="2 3">
    <name type="scientific">Dorcoceras hygrometricum</name>
    <dbReference type="NCBI Taxonomy" id="472368"/>
    <lineage>
        <taxon>Eukaryota</taxon>
        <taxon>Viridiplantae</taxon>
        <taxon>Streptophyta</taxon>
        <taxon>Embryophyta</taxon>
        <taxon>Tracheophyta</taxon>
        <taxon>Spermatophyta</taxon>
        <taxon>Magnoliopsida</taxon>
        <taxon>eudicotyledons</taxon>
        <taxon>Gunneridae</taxon>
        <taxon>Pentapetalae</taxon>
        <taxon>asterids</taxon>
        <taxon>lamiids</taxon>
        <taxon>Lamiales</taxon>
        <taxon>Gesneriaceae</taxon>
        <taxon>Didymocarpoideae</taxon>
        <taxon>Trichosporeae</taxon>
        <taxon>Loxocarpinae</taxon>
        <taxon>Dorcoceras</taxon>
    </lineage>
</organism>
<evidence type="ECO:0000313" key="2">
    <source>
        <dbReference type="EMBL" id="KZV57367.1"/>
    </source>
</evidence>
<reference evidence="2 3" key="1">
    <citation type="journal article" date="2015" name="Proc. Natl. Acad. Sci. U.S.A.">
        <title>The resurrection genome of Boea hygrometrica: A blueprint for survival of dehydration.</title>
        <authorList>
            <person name="Xiao L."/>
            <person name="Yang G."/>
            <person name="Zhang L."/>
            <person name="Yang X."/>
            <person name="Zhao S."/>
            <person name="Ji Z."/>
            <person name="Zhou Q."/>
            <person name="Hu M."/>
            <person name="Wang Y."/>
            <person name="Chen M."/>
            <person name="Xu Y."/>
            <person name="Jin H."/>
            <person name="Xiao X."/>
            <person name="Hu G."/>
            <person name="Bao F."/>
            <person name="Hu Y."/>
            <person name="Wan P."/>
            <person name="Li L."/>
            <person name="Deng X."/>
            <person name="Kuang T."/>
            <person name="Xiang C."/>
            <person name="Zhu J.K."/>
            <person name="Oliver M.J."/>
            <person name="He Y."/>
        </authorList>
    </citation>
    <scope>NUCLEOTIDE SEQUENCE [LARGE SCALE GENOMIC DNA]</scope>
    <source>
        <strain evidence="3">cv. XS01</strain>
    </source>
</reference>